<dbReference type="SUPFAM" id="SSF53850">
    <property type="entry name" value="Periplasmic binding protein-like II"/>
    <property type="match status" value="1"/>
</dbReference>
<protein>
    <submittedName>
        <fullName evidence="3">ABC transporter substrate-binding protein</fullName>
    </submittedName>
</protein>
<dbReference type="Pfam" id="PF01547">
    <property type="entry name" value="SBP_bac_1"/>
    <property type="match status" value="1"/>
</dbReference>
<feature type="chain" id="PRO_5045061253" evidence="1">
    <location>
        <begin position="23"/>
        <end position="491"/>
    </location>
</feature>
<reference evidence="3 4" key="1">
    <citation type="submission" date="2024-09" db="EMBL/GenBank/DDBJ databases">
        <authorList>
            <person name="Sun Q."/>
            <person name="Mori K."/>
        </authorList>
    </citation>
    <scope>NUCLEOTIDE SEQUENCE [LARGE SCALE GENOMIC DNA]</scope>
    <source>
        <strain evidence="3 4">TBRC 4576</strain>
    </source>
</reference>
<dbReference type="RefSeq" id="WP_137642452.1">
    <property type="nucleotide sequence ID" value="NZ_BJEA01000008.1"/>
</dbReference>
<name>A0ABV5WTA3_9LACO</name>
<evidence type="ECO:0000313" key="3">
    <source>
        <dbReference type="EMBL" id="MFB9769060.1"/>
    </source>
</evidence>
<evidence type="ECO:0000313" key="4">
    <source>
        <dbReference type="Proteomes" id="UP001589691"/>
    </source>
</evidence>
<dbReference type="Pfam" id="PF12010">
    <property type="entry name" value="DUF3502"/>
    <property type="match status" value="1"/>
</dbReference>
<dbReference type="PROSITE" id="PS51257">
    <property type="entry name" value="PROKAR_LIPOPROTEIN"/>
    <property type="match status" value="1"/>
</dbReference>
<organism evidence="3 4">
    <name type="scientific">Lactiplantibacillus modestisalitolerans</name>
    <dbReference type="NCBI Taxonomy" id="1457219"/>
    <lineage>
        <taxon>Bacteria</taxon>
        <taxon>Bacillati</taxon>
        <taxon>Bacillota</taxon>
        <taxon>Bacilli</taxon>
        <taxon>Lactobacillales</taxon>
        <taxon>Lactobacillaceae</taxon>
        <taxon>Lactiplantibacillus</taxon>
    </lineage>
</organism>
<feature type="signal peptide" evidence="1">
    <location>
        <begin position="1"/>
        <end position="22"/>
    </location>
</feature>
<dbReference type="EMBL" id="JBHLZY010000009">
    <property type="protein sequence ID" value="MFB9769060.1"/>
    <property type="molecule type" value="Genomic_DNA"/>
</dbReference>
<dbReference type="PANTHER" id="PTHR43649:SF17">
    <property type="entry name" value="ABC TRANSPORTER SOLUTE BINDING PROTEIN-SUGAR TRANSPORT"/>
    <property type="match status" value="1"/>
</dbReference>
<proteinExistence type="predicted"/>
<dbReference type="PANTHER" id="PTHR43649">
    <property type="entry name" value="ARABINOSE-BINDING PROTEIN-RELATED"/>
    <property type="match status" value="1"/>
</dbReference>
<accession>A0ABV5WTA3</accession>
<gene>
    <name evidence="3" type="ORF">ACFFLI_04115</name>
</gene>
<dbReference type="Gene3D" id="3.40.190.10">
    <property type="entry name" value="Periplasmic binding protein-like II"/>
    <property type="match status" value="1"/>
</dbReference>
<keyword evidence="1" id="KW-0732">Signal</keyword>
<evidence type="ECO:0000256" key="1">
    <source>
        <dbReference type="SAM" id="SignalP"/>
    </source>
</evidence>
<evidence type="ECO:0000259" key="2">
    <source>
        <dbReference type="Pfam" id="PF12010"/>
    </source>
</evidence>
<comment type="caution">
    <text evidence="3">The sequence shown here is derived from an EMBL/GenBank/DDBJ whole genome shotgun (WGS) entry which is preliminary data.</text>
</comment>
<sequence>MNKLIKGATVVSLAALGTIALAGCGKSSSSSSSSSKATTVNMYMPGDKPKNYDALIKKANTEIHKTYKNINLKMNFIGWGDYTQKYNVMVTSGNSYDLAFAQNYTNNALKGAYADMSDELKSGVAKKAYQQVDPAYWKGLKVNNKIYGFPVNANVFAQNMLTFNSAFLKKYNINIDDVNSYASMEPALAKFHKENPGVAGFAIGQGFKASPRAMDFPLGNGLPFAVDSSGKNTKVVNAYDTAEMKGILNTLHSYYQKGYIPKDAATSSTQYNLQDNTWFVRQETQGPYDYGDTALINNAGGKQMQSKAITDPYKSSAQAQVAVWTISKTSKHKKEAMQVLNLLNTNKTLLNNIAWGLEGQQWNFTDKEKGKIKLTKNYKPNYFIGAWMMGNNKNLYTLDKTTDAMIDKRDQSIKDSKTSAALGFNPDMSSMKTEITNLSNVMSKYLDILNTGTADPEPTIKKMDAELKTAGYDKVQKELQKQYDAFLADQK</sequence>
<dbReference type="InterPro" id="IPR006059">
    <property type="entry name" value="SBP"/>
</dbReference>
<dbReference type="InterPro" id="IPR050490">
    <property type="entry name" value="Bact_solute-bd_prot1"/>
</dbReference>
<dbReference type="InterPro" id="IPR022627">
    <property type="entry name" value="DUF3502"/>
</dbReference>
<keyword evidence="4" id="KW-1185">Reference proteome</keyword>
<feature type="domain" description="DUF3502" evidence="2">
    <location>
        <begin position="421"/>
        <end position="488"/>
    </location>
</feature>
<dbReference type="Proteomes" id="UP001589691">
    <property type="component" value="Unassembled WGS sequence"/>
</dbReference>